<evidence type="ECO:0000256" key="3">
    <source>
        <dbReference type="SAM" id="SignalP"/>
    </source>
</evidence>
<gene>
    <name evidence="5" type="ORF">ABIE08_000674</name>
</gene>
<dbReference type="InterPro" id="IPR006315">
    <property type="entry name" value="OM_autotransptr_brl_dom"/>
</dbReference>
<accession>A0ABV2QVF1</accession>
<feature type="chain" id="PRO_5047104579" evidence="3">
    <location>
        <begin position="27"/>
        <end position="641"/>
    </location>
</feature>
<name>A0ABV2QVF1_9HYPH</name>
<comment type="caution">
    <text evidence="5">The sequence shown here is derived from an EMBL/GenBank/DDBJ whole genome shotgun (WGS) entry which is preliminary data.</text>
</comment>
<keyword evidence="6" id="KW-1185">Reference proteome</keyword>
<reference evidence="5 6" key="1">
    <citation type="submission" date="2024-06" db="EMBL/GenBank/DDBJ databases">
        <title>Sorghum-associated microbial communities from plants grown in Nebraska, USA.</title>
        <authorList>
            <person name="Schachtman D."/>
        </authorList>
    </citation>
    <scope>NUCLEOTIDE SEQUENCE [LARGE SCALE GENOMIC DNA]</scope>
    <source>
        <strain evidence="5 6">3207</strain>
    </source>
</reference>
<dbReference type="InterPro" id="IPR036709">
    <property type="entry name" value="Autotransporte_beta_dom_sf"/>
</dbReference>
<proteinExistence type="inferred from homology"/>
<evidence type="ECO:0000313" key="5">
    <source>
        <dbReference type="EMBL" id="MET4632761.1"/>
    </source>
</evidence>
<evidence type="ECO:0000256" key="2">
    <source>
        <dbReference type="ARBA" id="ARBA00022729"/>
    </source>
</evidence>
<evidence type="ECO:0000313" key="6">
    <source>
        <dbReference type="Proteomes" id="UP001549321"/>
    </source>
</evidence>
<feature type="domain" description="Autotransporter" evidence="4">
    <location>
        <begin position="362"/>
        <end position="641"/>
    </location>
</feature>
<keyword evidence="2 3" id="KW-0732">Signal</keyword>
<dbReference type="Gene3D" id="2.40.128.130">
    <property type="entry name" value="Autotransporter beta-domain"/>
    <property type="match status" value="1"/>
</dbReference>
<dbReference type="Proteomes" id="UP001549321">
    <property type="component" value="Unassembled WGS sequence"/>
</dbReference>
<protein>
    <submittedName>
        <fullName evidence="5">Outer membrane autotransporter protein</fullName>
    </submittedName>
</protein>
<feature type="signal peptide" evidence="3">
    <location>
        <begin position="1"/>
        <end position="26"/>
    </location>
</feature>
<dbReference type="InterPro" id="IPR005546">
    <property type="entry name" value="Autotransporte_beta"/>
</dbReference>
<dbReference type="Pfam" id="PF03797">
    <property type="entry name" value="Autotransporter"/>
    <property type="match status" value="1"/>
</dbReference>
<dbReference type="EMBL" id="JBEPSM010000001">
    <property type="protein sequence ID" value="MET4632761.1"/>
    <property type="molecule type" value="Genomic_DNA"/>
</dbReference>
<evidence type="ECO:0000259" key="4">
    <source>
        <dbReference type="PROSITE" id="PS51208"/>
    </source>
</evidence>
<sequence>MKRLRPTPLTPILSVALAVFATSAGAQSLDSFGVLAGSTVTNTGPTIITGNVGVSPGSAITGLGTTASPGVVNGTLHSNDQVAIDAKIELETRYNDLWNRPATQDLTNQDLGGKTLTAGVYHFDTSASLNTLGGPLTLDAQGNPNAVFIFQVGSTLTTDSASEVRLINGAQGGNVYFVLGSSATLGTTSTFQGQILALAAITLTTGANINCGAVWAQTAAVTLDTNNITVCVLKQMTAGEVIGSDATDNQEAVAGAIDDYVTRGGVLPPGFQDLVDFLSPAELAEAFTQLSGEVATGVAPTGIQAMNSFLNLVLQPGYGNGRRPAPTPAETPSTVRVLGYATASASVGSAAFAALDPSRVIPDPRRWEFWAGGYGGNSKTDGDFSVGSHERTSTLRGFAVGADHKISPDTEIGFAVGGGNTDFDLANWLGGGRSNMVQAAVYGRTNFDKAYFTAALAYAYHDVSTDRSVTVAGYDQYAAEFAAHNGAVHIEAGYRADWLTPYAALRVQAIRTPAYRESTAVGASTFALAYEANTTTFARVELGARAEHSFALDPGTSLSVRAGAAWAHDYWSKTEMQASFQELPGSPFTVTGAEPATDSLLLSAGTELAFASGFAIGGSVDGQFADGFQSYTGTGEVRYRW</sequence>
<dbReference type="NCBIfam" id="TIGR01414">
    <property type="entry name" value="autotrans_barl"/>
    <property type="match status" value="1"/>
</dbReference>
<dbReference type="InterPro" id="IPR021884">
    <property type="entry name" value="Ice-bd_prot"/>
</dbReference>
<dbReference type="SMART" id="SM00869">
    <property type="entry name" value="Autotransporter"/>
    <property type="match status" value="1"/>
</dbReference>
<dbReference type="PROSITE" id="PS51208">
    <property type="entry name" value="AUTOTRANSPORTER"/>
    <property type="match status" value="1"/>
</dbReference>
<dbReference type="RefSeq" id="WP_354548756.1">
    <property type="nucleotide sequence ID" value="NZ_JBEPSM010000001.1"/>
</dbReference>
<dbReference type="SUPFAM" id="SSF103515">
    <property type="entry name" value="Autotransporter"/>
    <property type="match status" value="1"/>
</dbReference>
<organism evidence="5 6">
    <name type="scientific">Kaistia defluvii</name>
    <dbReference type="NCBI Taxonomy" id="410841"/>
    <lineage>
        <taxon>Bacteria</taxon>
        <taxon>Pseudomonadati</taxon>
        <taxon>Pseudomonadota</taxon>
        <taxon>Alphaproteobacteria</taxon>
        <taxon>Hyphomicrobiales</taxon>
        <taxon>Kaistiaceae</taxon>
        <taxon>Kaistia</taxon>
    </lineage>
</organism>
<evidence type="ECO:0000256" key="1">
    <source>
        <dbReference type="ARBA" id="ARBA00005445"/>
    </source>
</evidence>
<comment type="similarity">
    <text evidence="1">Belongs to the ice-binding protein family.</text>
</comment>
<dbReference type="Pfam" id="PF11999">
    <property type="entry name" value="Ice_binding"/>
    <property type="match status" value="1"/>
</dbReference>